<protein>
    <recommendedName>
        <fullName evidence="2">Phage resistance protein</fullName>
    </recommendedName>
</protein>
<accession>A0A640MZK3</accession>
<organism evidence="1">
    <name type="scientific">Bacillus anthracis</name>
    <name type="common">anthrax bacterium</name>
    <dbReference type="NCBI Taxonomy" id="1392"/>
    <lineage>
        <taxon>Bacteria</taxon>
        <taxon>Bacillati</taxon>
        <taxon>Bacillota</taxon>
        <taxon>Bacilli</taxon>
        <taxon>Bacillales</taxon>
        <taxon>Bacillaceae</taxon>
        <taxon>Bacillus</taxon>
        <taxon>Bacillus cereus group</taxon>
    </lineage>
</organism>
<gene>
    <name evidence="1" type="ORF">LamDB_48490</name>
</gene>
<dbReference type="Gene3D" id="3.40.50.300">
    <property type="entry name" value="P-loop containing nucleotide triphosphate hydrolases"/>
    <property type="match status" value="1"/>
</dbReference>
<dbReference type="AlphaFoldDB" id="A0A640MZK3"/>
<sequence length="537" mass="62967">MDEVSLYKKHYQFHSKLDNVDTPNLSRIKEISKRIYFAAITTEKQIFNNKGNVYHCKKDDFVGDYINNLTLDYTIKPREIGAVYGTISVKTTVENGEEKKEAHFKPSKTNSYAKFIIDLITEKVIYSKELDSFIKLKNNQYEIIDNTNFSLEYPVDNKYHINDFLDVMLEVYKEYFINDYQYNIYPYAIAGNDWIYNCKELEFVEKEISSNDYYIIKYDVDKKNINTNLAQQFFDLVSDNERSKNNLMLVHAYTMYRKMKIIQAEKWFLIKDFGRSGKGLFLETFEKLLNVNKVNFESLLSSGFEAANEWLNFYGADIAHANETGEINKSMMRILRKIATGENISGRGIQRNNVKFKNNAVLILDTNESVDTGEITANRTRTVKIAFKDRPKNETDEERYKVFKPFWDFVKPNGENSVNASVSFLILSLEYLKQIGREFKFNNVTLKNYYTEDDLTDTQILMLKVLSKQDFIFSGDEILQKTIEEDYKSLRYKKAKEDMKKIGVAINKQEWIEGQNTKVHKVKNQELFNMALSLIET</sequence>
<evidence type="ECO:0000313" key="1">
    <source>
        <dbReference type="EMBL" id="GEU18809.1"/>
    </source>
</evidence>
<evidence type="ECO:0008006" key="2">
    <source>
        <dbReference type="Google" id="ProtNLM"/>
    </source>
</evidence>
<reference evidence="1" key="1">
    <citation type="submission" date="2019-12" db="EMBL/GenBank/DDBJ databases">
        <title>Epidemiological and comparative genomic analysis of Bacillus anthracis isolated from northern Vietnam.</title>
        <authorList>
            <person name="Hoang T.T.H."/>
            <person name="Dang D.A."/>
            <person name="Pham M.H."/>
            <person name="Luong M.H."/>
            <person name="Tran N.D."/>
            <person name="Nguyen T.H."/>
            <person name="Nguyen T.T."/>
            <person name="Inoue S."/>
            <person name="Morikawa S."/>
            <person name="Okutani A."/>
        </authorList>
    </citation>
    <scope>NUCLEOTIDE SEQUENCE</scope>
    <source>
        <strain evidence="1">LamDB</strain>
    </source>
</reference>
<name>A0A640MZK3_BACAN</name>
<comment type="caution">
    <text evidence="1">The sequence shown here is derived from an EMBL/GenBank/DDBJ whole genome shotgun (WGS) entry which is preliminary data.</text>
</comment>
<reference evidence="1" key="2">
    <citation type="submission" date="2019-12" db="EMBL/GenBank/DDBJ databases">
        <authorList>
            <person name="Hoang T.H.H."/>
            <person name="Okutani A."/>
        </authorList>
    </citation>
    <scope>NUCLEOTIDE SEQUENCE</scope>
    <source>
        <strain evidence="1">LamDB</strain>
    </source>
</reference>
<proteinExistence type="predicted"/>
<dbReference type="InterPro" id="IPR027417">
    <property type="entry name" value="P-loop_NTPase"/>
</dbReference>
<dbReference type="EMBL" id="BLEX01000010">
    <property type="protein sequence ID" value="GEU18809.1"/>
    <property type="molecule type" value="Genomic_DNA"/>
</dbReference>